<dbReference type="Proteomes" id="UP000000305">
    <property type="component" value="Unassembled WGS sequence"/>
</dbReference>
<dbReference type="EMBL" id="GL732586">
    <property type="protein sequence ID" value="EFX74046.1"/>
    <property type="molecule type" value="Genomic_DNA"/>
</dbReference>
<organism evidence="1 2">
    <name type="scientific">Daphnia pulex</name>
    <name type="common">Water flea</name>
    <dbReference type="NCBI Taxonomy" id="6669"/>
    <lineage>
        <taxon>Eukaryota</taxon>
        <taxon>Metazoa</taxon>
        <taxon>Ecdysozoa</taxon>
        <taxon>Arthropoda</taxon>
        <taxon>Crustacea</taxon>
        <taxon>Branchiopoda</taxon>
        <taxon>Diplostraca</taxon>
        <taxon>Cladocera</taxon>
        <taxon>Anomopoda</taxon>
        <taxon>Daphniidae</taxon>
        <taxon>Daphnia</taxon>
    </lineage>
</organism>
<gene>
    <name evidence="1" type="ORF">DAPPUDRAFT_252390</name>
</gene>
<name>E9H2K8_DAPPU</name>
<sequence>MLRRINQRDIKKGCQPDGLFEIGTSSIPKRNGLAELDVSFASREIIEAKNVCASAVYQKLILRGYMTCGCEPQFHLAENAVEWERKASLGGYQYGTSKSTILQNQPARHKKKDANLIAFLKLAQALFRRGMVHHFSYYMEQAT</sequence>
<reference evidence="1 2" key="1">
    <citation type="journal article" date="2011" name="Science">
        <title>The ecoresponsive genome of Daphnia pulex.</title>
        <authorList>
            <person name="Colbourne J.K."/>
            <person name="Pfrender M.E."/>
            <person name="Gilbert D."/>
            <person name="Thomas W.K."/>
            <person name="Tucker A."/>
            <person name="Oakley T.H."/>
            <person name="Tokishita S."/>
            <person name="Aerts A."/>
            <person name="Arnold G.J."/>
            <person name="Basu M.K."/>
            <person name="Bauer D.J."/>
            <person name="Caceres C.E."/>
            <person name="Carmel L."/>
            <person name="Casola C."/>
            <person name="Choi J.H."/>
            <person name="Detter J.C."/>
            <person name="Dong Q."/>
            <person name="Dusheyko S."/>
            <person name="Eads B.D."/>
            <person name="Frohlich T."/>
            <person name="Geiler-Samerotte K.A."/>
            <person name="Gerlach D."/>
            <person name="Hatcher P."/>
            <person name="Jogdeo S."/>
            <person name="Krijgsveld J."/>
            <person name="Kriventseva E.V."/>
            <person name="Kultz D."/>
            <person name="Laforsch C."/>
            <person name="Lindquist E."/>
            <person name="Lopez J."/>
            <person name="Manak J.R."/>
            <person name="Muller J."/>
            <person name="Pangilinan J."/>
            <person name="Patwardhan R.P."/>
            <person name="Pitluck S."/>
            <person name="Pritham E.J."/>
            <person name="Rechtsteiner A."/>
            <person name="Rho M."/>
            <person name="Rogozin I.B."/>
            <person name="Sakarya O."/>
            <person name="Salamov A."/>
            <person name="Schaack S."/>
            <person name="Shapiro H."/>
            <person name="Shiga Y."/>
            <person name="Skalitzky C."/>
            <person name="Smith Z."/>
            <person name="Souvorov A."/>
            <person name="Sung W."/>
            <person name="Tang Z."/>
            <person name="Tsuchiya D."/>
            <person name="Tu H."/>
            <person name="Vos H."/>
            <person name="Wang M."/>
            <person name="Wolf Y.I."/>
            <person name="Yamagata H."/>
            <person name="Yamada T."/>
            <person name="Ye Y."/>
            <person name="Shaw J.R."/>
            <person name="Andrews J."/>
            <person name="Crease T.J."/>
            <person name="Tang H."/>
            <person name="Lucas S.M."/>
            <person name="Robertson H.M."/>
            <person name="Bork P."/>
            <person name="Koonin E.V."/>
            <person name="Zdobnov E.M."/>
            <person name="Grigoriev I.V."/>
            <person name="Lynch M."/>
            <person name="Boore J.L."/>
        </authorList>
    </citation>
    <scope>NUCLEOTIDE SEQUENCE [LARGE SCALE GENOMIC DNA]</scope>
</reference>
<evidence type="ECO:0000313" key="1">
    <source>
        <dbReference type="EMBL" id="EFX74046.1"/>
    </source>
</evidence>
<evidence type="ECO:0000313" key="2">
    <source>
        <dbReference type="Proteomes" id="UP000000305"/>
    </source>
</evidence>
<dbReference type="HOGENOM" id="CLU_1808164_0_0_1"/>
<dbReference type="InParanoid" id="E9H2K8"/>
<protein>
    <submittedName>
        <fullName evidence="1">Uncharacterized protein</fullName>
    </submittedName>
</protein>
<dbReference type="AlphaFoldDB" id="E9H2K8"/>
<accession>E9H2K8</accession>
<keyword evidence="2" id="KW-1185">Reference proteome</keyword>
<dbReference type="KEGG" id="dpx:DAPPUDRAFT_252390"/>
<proteinExistence type="predicted"/>